<gene>
    <name evidence="3" type="ORF">NCTC7023_00497</name>
</gene>
<feature type="domain" description="LXG" evidence="2">
    <location>
        <begin position="1"/>
        <end position="224"/>
    </location>
</feature>
<evidence type="ECO:0000313" key="3">
    <source>
        <dbReference type="EMBL" id="SUO80702.1"/>
    </source>
</evidence>
<protein>
    <submittedName>
        <fullName evidence="3">Membrane protein</fullName>
    </submittedName>
</protein>
<organism evidence="3 4">
    <name type="scientific">Streptococcus equi subsp. zooepidemicus</name>
    <dbReference type="NCBI Taxonomy" id="40041"/>
    <lineage>
        <taxon>Bacteria</taxon>
        <taxon>Bacillati</taxon>
        <taxon>Bacillota</taxon>
        <taxon>Bacilli</taxon>
        <taxon>Lactobacillales</taxon>
        <taxon>Streptococcaceae</taxon>
        <taxon>Streptococcus</taxon>
    </lineage>
</organism>
<comment type="similarity">
    <text evidence="1">In the N-terminal section; belongs to the LXG family.</text>
</comment>
<dbReference type="InterPro" id="IPR051768">
    <property type="entry name" value="Bact_secretion_toxin"/>
</dbReference>
<sequence length="522" mass="58353">MSIDMYLSLSEEQAQSVEAVLARRQTAYQSLQASLIQLISNSPDLSGRTYDSAKAYSSQVLIPLLKGCMLLDEAIIAACKRLPSEYRSQVDQIDLKESDLVERIAQFDHVIGRYMDLISIEYGREEPSYSYISHLRSAEQLHRAVKRRLEEILRRLRHFDTNSVHLFSTIQTLAAAVQIGMRQARTSWHAGSQVFVISEDMAWADTINSKWSKSKGLSHLGDYVYDPDVLAKGVAISHPWIKTGYTMSKHFGKAVSKDYTKASFLSYGKAGKRASDDLNLAWRDIRNLARQKHWAWYERLGHKWKKGSFSQLLNTFQKTILKKISDFKVFGKYSIKQISTIVGKVTDPIKSSIESLGKHIKNSRLFNKMRWIGKAAKATGWTSMAVDTGITSVREYNKKNSRAYGSEGKALIHASVAQIKSMGPIEGAIVGSALSGPIGAMLGFIGGTINTFWGIAAPDSRDKAFSWGQARLDDAYDLIAQTDLGKGTYYAKERVKDHIGRAIIRTWDFVSQSFGKGVGYGS</sequence>
<accession>A0AAX2LFZ1</accession>
<comment type="caution">
    <text evidence="3">The sequence shown here is derived from an EMBL/GenBank/DDBJ whole genome shotgun (WGS) entry which is preliminary data.</text>
</comment>
<evidence type="ECO:0000256" key="1">
    <source>
        <dbReference type="ARBA" id="ARBA00034117"/>
    </source>
</evidence>
<dbReference type="RefSeq" id="WP_111677634.1">
    <property type="nucleotide sequence ID" value="NZ_CP133952.1"/>
</dbReference>
<evidence type="ECO:0000313" key="4">
    <source>
        <dbReference type="Proteomes" id="UP000255476"/>
    </source>
</evidence>
<dbReference type="InterPro" id="IPR006829">
    <property type="entry name" value="LXG_dom"/>
</dbReference>
<name>A0AAX2LFZ1_STRSZ</name>
<proteinExistence type="inferred from homology"/>
<dbReference type="PROSITE" id="PS51756">
    <property type="entry name" value="LXG"/>
    <property type="match status" value="1"/>
</dbReference>
<dbReference type="EMBL" id="UHHT01000001">
    <property type="protein sequence ID" value="SUO80702.1"/>
    <property type="molecule type" value="Genomic_DNA"/>
</dbReference>
<dbReference type="AlphaFoldDB" id="A0AAX2LFZ1"/>
<dbReference type="PANTHER" id="PTHR34976">
    <property type="entry name" value="RIBONUCLEASE YQCG-RELATED"/>
    <property type="match status" value="1"/>
</dbReference>
<dbReference type="PANTHER" id="PTHR34976:SF1">
    <property type="entry name" value="TOXIN BC_0920"/>
    <property type="match status" value="1"/>
</dbReference>
<reference evidence="3 4" key="1">
    <citation type="submission" date="2018-06" db="EMBL/GenBank/DDBJ databases">
        <authorList>
            <consortium name="Pathogen Informatics"/>
            <person name="Doyle S."/>
        </authorList>
    </citation>
    <scope>NUCLEOTIDE SEQUENCE [LARGE SCALE GENOMIC DNA]</scope>
    <source>
        <strain evidence="3 4">NCTC7023</strain>
    </source>
</reference>
<dbReference type="Proteomes" id="UP000255476">
    <property type="component" value="Unassembled WGS sequence"/>
</dbReference>
<evidence type="ECO:0000259" key="2">
    <source>
        <dbReference type="PROSITE" id="PS51756"/>
    </source>
</evidence>